<dbReference type="STRING" id="92487.SAMN02745130_03295"/>
<feature type="chain" id="PRO_5011961921" evidence="5">
    <location>
        <begin position="31"/>
        <end position="527"/>
    </location>
</feature>
<dbReference type="AlphaFoldDB" id="A0A1T4XQC2"/>
<name>A0A1T4XQC2_9GAMM</name>
<keyword evidence="3" id="KW-0720">Serine protease</keyword>
<dbReference type="PANTHER" id="PTHR45980:SF9">
    <property type="entry name" value="PROTEASE DO-LIKE 10, MITOCHONDRIAL-RELATED"/>
    <property type="match status" value="1"/>
</dbReference>
<evidence type="ECO:0000256" key="3">
    <source>
        <dbReference type="ARBA" id="ARBA00022825"/>
    </source>
</evidence>
<keyword evidence="1 7" id="KW-0645">Protease</keyword>
<reference evidence="8" key="1">
    <citation type="submission" date="2017-02" db="EMBL/GenBank/DDBJ databases">
        <authorList>
            <person name="Varghese N."/>
            <person name="Submissions S."/>
        </authorList>
    </citation>
    <scope>NUCLEOTIDE SEQUENCE [LARGE SCALE GENOMIC DNA]</scope>
    <source>
        <strain evidence="8">ATCC 49788</strain>
    </source>
</reference>
<dbReference type="InterPro" id="IPR001940">
    <property type="entry name" value="Peptidase_S1C"/>
</dbReference>
<dbReference type="Proteomes" id="UP000190460">
    <property type="component" value="Unassembled WGS sequence"/>
</dbReference>
<evidence type="ECO:0000313" key="8">
    <source>
        <dbReference type="Proteomes" id="UP000190460"/>
    </source>
</evidence>
<dbReference type="SUPFAM" id="SSF50156">
    <property type="entry name" value="PDZ domain-like"/>
    <property type="match status" value="1"/>
</dbReference>
<accession>A0A1T4XQC2</accession>
<feature type="domain" description="Protease Do-like PDZ" evidence="6">
    <location>
        <begin position="387"/>
        <end position="514"/>
    </location>
</feature>
<proteinExistence type="predicted"/>
<feature type="region of interest" description="Disordered" evidence="4">
    <location>
        <begin position="35"/>
        <end position="64"/>
    </location>
</feature>
<sequence>MKVFPQCGVPAIGLSLVISLLLGLAVPSLAAEDKTMTEASPLDSTKTTDNEVDESGAPLKQAPIDLSNTEADEMAQSIVKIYTTAEKNSTLAPWNSDSESMIGTGFVIQGNRILTNAHVVESSTFIELQRDGKPDRYEAEVLAISHEADLALLKVKEESFFKKGKFLEIGELPRVHQEISVYGFPTGGDTLSVTKGIVSRIEYLEYAHSGLASQAIQIDAAINPGNSGGPALAGKKVVGVAMQVAANGEENIGYMIPPSIINHFLKDLEDGRYDGFPEFAVVTQQLVNPALRSKHNLSKEQTGVLVTKVCAGTTSEQYLKTGDIITKVDNEPIENNGTVLFQPSKYIDFNYRVDQHQLNDTLHLDIIRDGKALAVQLPLDRAVTSVYTHDKKPRYFIYGGYVFTPTELSEACQKRKDYDKNEFKDKTENVSIVKVLASSSNVGYHDLAMRIQSINGQTFNDFREFYKLLKQVRTPFITLEDIDGYQVVINRQAAEAEQVELLKRYNMESIQSPDLDDLEAELVKAKL</sequence>
<dbReference type="InterPro" id="IPR046449">
    <property type="entry name" value="DEGP_PDZ_sf"/>
</dbReference>
<dbReference type="GO" id="GO:0006508">
    <property type="term" value="P:proteolysis"/>
    <property type="evidence" value="ECO:0007669"/>
    <property type="project" value="UniProtKB-KW"/>
</dbReference>
<dbReference type="Pfam" id="PF13365">
    <property type="entry name" value="Trypsin_2"/>
    <property type="match status" value="1"/>
</dbReference>
<dbReference type="Gene3D" id="2.40.10.10">
    <property type="entry name" value="Trypsin-like serine proteases"/>
    <property type="match status" value="2"/>
</dbReference>
<evidence type="ECO:0000256" key="1">
    <source>
        <dbReference type="ARBA" id="ARBA00022670"/>
    </source>
</evidence>
<protein>
    <submittedName>
        <fullName evidence="7">Serine protease, S1-C subfamily, contains C-terminal PDZ domain</fullName>
    </submittedName>
</protein>
<keyword evidence="2" id="KW-0378">Hydrolase</keyword>
<dbReference type="PANTHER" id="PTHR45980">
    <property type="match status" value="1"/>
</dbReference>
<dbReference type="InterPro" id="IPR041517">
    <property type="entry name" value="DEGP_PDZ"/>
</dbReference>
<dbReference type="InterPro" id="IPR043504">
    <property type="entry name" value="Peptidase_S1_PA_chymotrypsin"/>
</dbReference>
<gene>
    <name evidence="7" type="ORF">SAMN02745130_03295</name>
</gene>
<dbReference type="Gene3D" id="2.30.42.10">
    <property type="match status" value="1"/>
</dbReference>
<organism evidence="7 8">
    <name type="scientific">Thiothrix eikelboomii</name>
    <dbReference type="NCBI Taxonomy" id="92487"/>
    <lineage>
        <taxon>Bacteria</taxon>
        <taxon>Pseudomonadati</taxon>
        <taxon>Pseudomonadota</taxon>
        <taxon>Gammaproteobacteria</taxon>
        <taxon>Thiotrichales</taxon>
        <taxon>Thiotrichaceae</taxon>
        <taxon>Thiothrix</taxon>
    </lineage>
</organism>
<dbReference type="Gene3D" id="3.20.190.20">
    <property type="match status" value="1"/>
</dbReference>
<dbReference type="GO" id="GO:0004252">
    <property type="term" value="F:serine-type endopeptidase activity"/>
    <property type="evidence" value="ECO:0007669"/>
    <property type="project" value="InterPro"/>
</dbReference>
<evidence type="ECO:0000259" key="6">
    <source>
        <dbReference type="Pfam" id="PF17815"/>
    </source>
</evidence>
<keyword evidence="8" id="KW-1185">Reference proteome</keyword>
<dbReference type="SUPFAM" id="SSF50494">
    <property type="entry name" value="Trypsin-like serine proteases"/>
    <property type="match status" value="1"/>
</dbReference>
<dbReference type="InterPro" id="IPR009003">
    <property type="entry name" value="Peptidase_S1_PA"/>
</dbReference>
<keyword evidence="5" id="KW-0732">Signal</keyword>
<feature type="signal peptide" evidence="5">
    <location>
        <begin position="1"/>
        <end position="30"/>
    </location>
</feature>
<dbReference type="PRINTS" id="PR00834">
    <property type="entry name" value="PROTEASES2C"/>
</dbReference>
<dbReference type="Pfam" id="PF17815">
    <property type="entry name" value="PDZ_3"/>
    <property type="match status" value="1"/>
</dbReference>
<evidence type="ECO:0000313" key="7">
    <source>
        <dbReference type="EMBL" id="SKA91737.1"/>
    </source>
</evidence>
<dbReference type="EMBL" id="FUYB01000021">
    <property type="protein sequence ID" value="SKA91737.1"/>
    <property type="molecule type" value="Genomic_DNA"/>
</dbReference>
<dbReference type="InterPro" id="IPR036034">
    <property type="entry name" value="PDZ_sf"/>
</dbReference>
<evidence type="ECO:0000256" key="2">
    <source>
        <dbReference type="ARBA" id="ARBA00022801"/>
    </source>
</evidence>
<dbReference type="RefSeq" id="WP_234975912.1">
    <property type="nucleotide sequence ID" value="NZ_FUYB01000021.1"/>
</dbReference>
<evidence type="ECO:0000256" key="4">
    <source>
        <dbReference type="SAM" id="MobiDB-lite"/>
    </source>
</evidence>
<evidence type="ECO:0000256" key="5">
    <source>
        <dbReference type="SAM" id="SignalP"/>
    </source>
</evidence>